<dbReference type="InterPro" id="IPR036010">
    <property type="entry name" value="2Fe-2S_ferredoxin-like_sf"/>
</dbReference>
<organism evidence="2 3">
    <name type="scientific">Paracoccus onubensis</name>
    <dbReference type="NCBI Taxonomy" id="1675788"/>
    <lineage>
        <taxon>Bacteria</taxon>
        <taxon>Pseudomonadati</taxon>
        <taxon>Pseudomonadota</taxon>
        <taxon>Alphaproteobacteria</taxon>
        <taxon>Rhodobacterales</taxon>
        <taxon>Paracoccaceae</taxon>
        <taxon>Paracoccus</taxon>
    </lineage>
</organism>
<keyword evidence="1" id="KW-0560">Oxidoreductase</keyword>
<dbReference type="EMBL" id="QZCG01000003">
    <property type="protein sequence ID" value="RJE87407.1"/>
    <property type="molecule type" value="Genomic_DNA"/>
</dbReference>
<dbReference type="InterPro" id="IPR042204">
    <property type="entry name" value="2Fe-2S-bd_N"/>
</dbReference>
<evidence type="ECO:0000313" key="3">
    <source>
        <dbReference type="Proteomes" id="UP000284202"/>
    </source>
</evidence>
<keyword evidence="3" id="KW-1185">Reference proteome</keyword>
<dbReference type="OrthoDB" id="573392at2"/>
<name>A0A418T2K4_9RHOB</name>
<reference evidence="3" key="1">
    <citation type="submission" date="2018-09" db="EMBL/GenBank/DDBJ databases">
        <title>Acidovorax cavernicola nov. sp. isolated from Gruta de las Maravillas (Aracena, Spain).</title>
        <authorList>
            <person name="Jurado V."/>
            <person name="Gutierrez-Patricio S."/>
            <person name="Gonzalez-Pimentel J.L."/>
            <person name="Miller A.Z."/>
            <person name="Laiz L."/>
            <person name="Saiz-Jimenez C."/>
        </authorList>
    </citation>
    <scope>NUCLEOTIDE SEQUENCE [LARGE SCALE GENOMIC DNA]</scope>
    <source>
        <strain evidence="3">1011MAR3C25</strain>
    </source>
</reference>
<evidence type="ECO:0000256" key="1">
    <source>
        <dbReference type="ARBA" id="ARBA00023002"/>
    </source>
</evidence>
<gene>
    <name evidence="2" type="ORF">D3P04_05895</name>
</gene>
<protein>
    <submittedName>
        <fullName evidence="2">(2Fe-2S)-binding protein</fullName>
    </submittedName>
</protein>
<evidence type="ECO:0000313" key="2">
    <source>
        <dbReference type="EMBL" id="RJE87407.1"/>
    </source>
</evidence>
<sequence>MPRFRHVPGIQPGQPVDFTFNGTAMSGHQGESIASALLRAGILSQRISPRDAGQRGYYCGMGQCWECAVRIDGRRTVRSCMEPLAHGMTIFTADEGIS</sequence>
<dbReference type="Pfam" id="PF13510">
    <property type="entry name" value="Fer2_4"/>
    <property type="match status" value="1"/>
</dbReference>
<dbReference type="SUPFAM" id="SSF54292">
    <property type="entry name" value="2Fe-2S ferredoxin-like"/>
    <property type="match status" value="1"/>
</dbReference>
<dbReference type="GO" id="GO:0051536">
    <property type="term" value="F:iron-sulfur cluster binding"/>
    <property type="evidence" value="ECO:0007669"/>
    <property type="project" value="InterPro"/>
</dbReference>
<dbReference type="Proteomes" id="UP000284202">
    <property type="component" value="Unassembled WGS sequence"/>
</dbReference>
<dbReference type="Gene3D" id="3.10.20.440">
    <property type="entry name" value="2Fe-2S iron-sulphur cluster binding domain, sarcosine oxidase, alpha subunit, N-terminal domain"/>
    <property type="match status" value="1"/>
</dbReference>
<proteinExistence type="predicted"/>
<dbReference type="AlphaFoldDB" id="A0A418T2K4"/>
<dbReference type="GO" id="GO:0016491">
    <property type="term" value="F:oxidoreductase activity"/>
    <property type="evidence" value="ECO:0007669"/>
    <property type="project" value="UniProtKB-KW"/>
</dbReference>
<accession>A0A418T2K4</accession>
<comment type="caution">
    <text evidence="2">The sequence shown here is derived from an EMBL/GenBank/DDBJ whole genome shotgun (WGS) entry which is preliminary data.</text>
</comment>